<dbReference type="EC" id="1.13.11.-" evidence="6"/>
<dbReference type="Proteomes" id="UP000548685">
    <property type="component" value="Unassembled WGS sequence"/>
</dbReference>
<dbReference type="OrthoDB" id="6636843at2"/>
<dbReference type="InterPro" id="IPR004294">
    <property type="entry name" value="Carotenoid_Oase"/>
</dbReference>
<dbReference type="EMBL" id="WTYB01000001">
    <property type="protein sequence ID" value="MXP38174.1"/>
    <property type="molecule type" value="Genomic_DNA"/>
</dbReference>
<dbReference type="GO" id="GO:0046872">
    <property type="term" value="F:metal ion binding"/>
    <property type="evidence" value="ECO:0007669"/>
    <property type="project" value="UniProtKB-KW"/>
</dbReference>
<evidence type="ECO:0000256" key="6">
    <source>
        <dbReference type="RuleBase" id="RU364048"/>
    </source>
</evidence>
<feature type="binding site" evidence="5">
    <location>
        <position position="167"/>
    </location>
    <ligand>
        <name>Fe cation</name>
        <dbReference type="ChEBI" id="CHEBI:24875"/>
        <note>catalytic</note>
    </ligand>
</feature>
<evidence type="ECO:0000313" key="9">
    <source>
        <dbReference type="Proteomes" id="UP000430021"/>
    </source>
</evidence>
<reference evidence="8 9" key="1">
    <citation type="submission" date="2019-12" db="EMBL/GenBank/DDBJ databases">
        <title>Genomic-based taxomic classification of the family Erythrobacteraceae.</title>
        <authorList>
            <person name="Xu L."/>
        </authorList>
    </citation>
    <scope>NUCLEOTIDE SEQUENCE [LARGE SCALE GENOMIC DNA]</scope>
    <source>
        <strain evidence="8 9">JCM 10282</strain>
    </source>
</reference>
<evidence type="ECO:0000256" key="1">
    <source>
        <dbReference type="ARBA" id="ARBA00006787"/>
    </source>
</evidence>
<evidence type="ECO:0000256" key="4">
    <source>
        <dbReference type="ARBA" id="ARBA00023004"/>
    </source>
</evidence>
<keyword evidence="3 6" id="KW-0560">Oxidoreductase</keyword>
<evidence type="ECO:0000256" key="5">
    <source>
        <dbReference type="PIRSR" id="PIRSR604294-1"/>
    </source>
</evidence>
<evidence type="ECO:0000256" key="2">
    <source>
        <dbReference type="ARBA" id="ARBA00022723"/>
    </source>
</evidence>
<keyword evidence="10" id="KW-1185">Reference proteome</keyword>
<dbReference type="RefSeq" id="WP_160760246.1">
    <property type="nucleotide sequence ID" value="NZ_BAAADZ010000002.1"/>
</dbReference>
<name>A0A6I4UK28_9SPHN</name>
<organism evidence="8 9">
    <name type="scientific">Erythrobacter ramosus</name>
    <dbReference type="NCBI Taxonomy" id="35811"/>
    <lineage>
        <taxon>Bacteria</taxon>
        <taxon>Pseudomonadati</taxon>
        <taxon>Pseudomonadota</taxon>
        <taxon>Alphaproteobacteria</taxon>
        <taxon>Sphingomonadales</taxon>
        <taxon>Erythrobacteraceae</taxon>
        <taxon>Erythrobacter/Porphyrobacter group</taxon>
        <taxon>Erythrobacter</taxon>
    </lineage>
</organism>
<evidence type="ECO:0000313" key="7">
    <source>
        <dbReference type="EMBL" id="MBB3774168.1"/>
    </source>
</evidence>
<sequence>MTQPFFNHPYLSGHHEPVRFEATAPDLIVDGDLPADLAGVFYRNGPEPLYPTREGDYHWFDGDGMVYAMHFQDGRVSLRNRWVRTEKFELEKAAGRRLFGMFGNPMTSDPQVQGKHYNTGNTNIILHGGKLLALMEGSQPVAMDPFELTTLGVHDYDGTIASTFSAHPKIDYATGELVNIGANINGWTGEAALQYTITTAEGVVRHAVTLPIPHFALIHTFFLTENWVVIPVVPLDTDIQRGMRGGPMTAWNTGRPTKLAILPREGTADDVRWFEFDPRHMFHECNAWEENGQIIADVAAANGTALFPDQDGNWLTHADTKMSLRRWTIDIAGASMKEETLNDRDIQFPRPDDRMMARKTRHAYGNMNLYSVDGRVDGMDAVLHFDTASGKEDFYHFGPGSAAGELVFAPRVGATHEADGYAMTLVHRANSPTSELAIFAATDIAAGPIATVRIPFRVPSGFHCNYYSADNPFYEAVANAG</sequence>
<proteinExistence type="inferred from homology"/>
<keyword evidence="2 5" id="KW-0479">Metal-binding</keyword>
<evidence type="ECO:0000313" key="10">
    <source>
        <dbReference type="Proteomes" id="UP000548685"/>
    </source>
</evidence>
<dbReference type="Pfam" id="PF03055">
    <property type="entry name" value="RPE65"/>
    <property type="match status" value="1"/>
</dbReference>
<gene>
    <name evidence="7" type="ORF">FHS52_000111</name>
    <name evidence="8" type="ORF">GRI59_06045</name>
</gene>
<feature type="binding site" evidence="5">
    <location>
        <position position="283"/>
    </location>
    <ligand>
        <name>Fe cation</name>
        <dbReference type="ChEBI" id="CHEBI:24875"/>
        <note>catalytic</note>
    </ligand>
</feature>
<dbReference type="AlphaFoldDB" id="A0A6I4UK28"/>
<protein>
    <recommendedName>
        <fullName evidence="6">Dioxygenase</fullName>
        <ecNumber evidence="6">1.13.11.-</ecNumber>
    </recommendedName>
</protein>
<dbReference type="GO" id="GO:0010436">
    <property type="term" value="F:carotenoid dioxygenase activity"/>
    <property type="evidence" value="ECO:0007669"/>
    <property type="project" value="TreeGrafter"/>
</dbReference>
<keyword evidence="4 5" id="KW-0408">Iron</keyword>
<feature type="binding site" evidence="5">
    <location>
        <position position="463"/>
    </location>
    <ligand>
        <name>Fe cation</name>
        <dbReference type="ChEBI" id="CHEBI:24875"/>
        <note>catalytic</note>
    </ligand>
</feature>
<dbReference type="PANTHER" id="PTHR10543:SF89">
    <property type="entry name" value="CAROTENOID 9,10(9',10')-CLEAVAGE DIOXYGENASE 1"/>
    <property type="match status" value="1"/>
</dbReference>
<dbReference type="GO" id="GO:0016121">
    <property type="term" value="P:carotene catabolic process"/>
    <property type="evidence" value="ECO:0007669"/>
    <property type="project" value="TreeGrafter"/>
</dbReference>
<dbReference type="Proteomes" id="UP000430021">
    <property type="component" value="Unassembled WGS sequence"/>
</dbReference>
<dbReference type="PANTHER" id="PTHR10543">
    <property type="entry name" value="BETA-CAROTENE DIOXYGENASE"/>
    <property type="match status" value="1"/>
</dbReference>
<keyword evidence="6 7" id="KW-0223">Dioxygenase</keyword>
<feature type="binding site" evidence="5">
    <location>
        <position position="219"/>
    </location>
    <ligand>
        <name>Fe cation</name>
        <dbReference type="ChEBI" id="CHEBI:24875"/>
        <note>catalytic</note>
    </ligand>
</feature>
<evidence type="ECO:0000313" key="8">
    <source>
        <dbReference type="EMBL" id="MXP38174.1"/>
    </source>
</evidence>
<reference evidence="7 10" key="2">
    <citation type="submission" date="2020-08" db="EMBL/GenBank/DDBJ databases">
        <title>Genomic Encyclopedia of Type Strains, Phase IV (KMG-IV): sequencing the most valuable type-strain genomes for metagenomic binning, comparative biology and taxonomic classification.</title>
        <authorList>
            <person name="Goeker M."/>
        </authorList>
    </citation>
    <scope>NUCLEOTIDE SEQUENCE [LARGE SCALE GENOMIC DNA]</scope>
    <source>
        <strain evidence="7 10">DSM 8510</strain>
    </source>
</reference>
<evidence type="ECO:0000256" key="3">
    <source>
        <dbReference type="ARBA" id="ARBA00023002"/>
    </source>
</evidence>
<dbReference type="EMBL" id="JACICE010000001">
    <property type="protein sequence ID" value="MBB3774168.1"/>
    <property type="molecule type" value="Genomic_DNA"/>
</dbReference>
<comment type="similarity">
    <text evidence="1 6">Belongs to the carotenoid oxygenase family.</text>
</comment>
<accession>A0A6I4UK28</accession>
<comment type="caution">
    <text evidence="8">The sequence shown here is derived from an EMBL/GenBank/DDBJ whole genome shotgun (WGS) entry which is preliminary data.</text>
</comment>
<comment type="cofactor">
    <cofactor evidence="5 6">
        <name>Fe(2+)</name>
        <dbReference type="ChEBI" id="CHEBI:29033"/>
    </cofactor>
    <text evidence="5 6">Binds 1 Fe(2+) ion per subunit.</text>
</comment>